<evidence type="ECO:0000256" key="5">
    <source>
        <dbReference type="ARBA" id="ARBA00022840"/>
    </source>
</evidence>
<dbReference type="Pfam" id="PF00069">
    <property type="entry name" value="Pkinase"/>
    <property type="match status" value="1"/>
</dbReference>
<evidence type="ECO:0000259" key="9">
    <source>
        <dbReference type="PROSITE" id="PS50011"/>
    </source>
</evidence>
<dbReference type="Proteomes" id="UP000504608">
    <property type="component" value="Unplaced"/>
</dbReference>
<keyword evidence="3 6" id="KW-0547">Nucleotide-binding</keyword>
<dbReference type="GeneID" id="111477648"/>
<dbReference type="CDD" id="cd14066">
    <property type="entry name" value="STKc_IRAK"/>
    <property type="match status" value="1"/>
</dbReference>
<evidence type="ECO:0000256" key="2">
    <source>
        <dbReference type="ARBA" id="ARBA00022679"/>
    </source>
</evidence>
<evidence type="ECO:0000256" key="1">
    <source>
        <dbReference type="ARBA" id="ARBA00022527"/>
    </source>
</evidence>
<dbReference type="InterPro" id="IPR008271">
    <property type="entry name" value="Ser/Thr_kinase_AS"/>
</dbReference>
<keyword evidence="10" id="KW-1185">Reference proteome</keyword>
<dbReference type="InterPro" id="IPR011009">
    <property type="entry name" value="Kinase-like_dom_sf"/>
</dbReference>
<accession>A0A6J1II07</accession>
<dbReference type="KEGG" id="cmax:111477648"/>
<reference evidence="11" key="1">
    <citation type="submission" date="2025-08" db="UniProtKB">
        <authorList>
            <consortium name="RefSeq"/>
        </authorList>
    </citation>
    <scope>IDENTIFICATION</scope>
    <source>
        <tissue evidence="11">Young leaves</tissue>
    </source>
</reference>
<evidence type="ECO:0000313" key="10">
    <source>
        <dbReference type="Proteomes" id="UP000504608"/>
    </source>
</evidence>
<keyword evidence="5 6" id="KW-0067">ATP-binding</keyword>
<sequence>MAFFAAVSASSPAISPPPNRSSRWVEFVVGAVVVVSLSAFLFCAFRRKILQRFWQRRRNTDGRLKEGKSKPRRFRFEELEKATKNFRSEYLLGFGSFANVYKGVLESHEIVAIKRPHSDSYTSLEEFRNEVKLLSSVKHKNLAALVGYCEETIGNGGERILVYEYVPNGSLLHYIIGHEGRSLTWRQRVNIAIGAAKGIAHLHNGMKASVIHRDVKPSNILIGEEFEAKVSDFGLVRSGPIGDRSHVSSQIKGTPGYLDPAYCSTFHLTPFSDVYSFGIILLQLVSARPVLTSNESIPTNSHIVEWARPSLETGSVEEILDVNLISEPCNMEVMLKMGQLGLKCTSHQPKYRPTMARVCLELQEALHEADNFSTRKLLRQQSMEFEHSESLVSIEGIKFGKFRVGMDTVEFESVSLKCLEINSISIDIDPSIEQQLSVAANDEQNKN</sequence>
<name>A0A6J1II07_CUCMA</name>
<keyword evidence="8" id="KW-0812">Transmembrane</keyword>
<dbReference type="PANTHER" id="PTHR47989:SF61">
    <property type="entry name" value="PROTEIN KINASE DOMAIN-CONTAINING PROTEIN"/>
    <property type="match status" value="1"/>
</dbReference>
<dbReference type="Gene3D" id="3.30.200.20">
    <property type="entry name" value="Phosphorylase Kinase, domain 1"/>
    <property type="match status" value="1"/>
</dbReference>
<keyword evidence="1 7" id="KW-0723">Serine/threonine-protein kinase</keyword>
<dbReference type="Gene3D" id="1.10.510.10">
    <property type="entry name" value="Transferase(Phosphotransferase) domain 1"/>
    <property type="match status" value="1"/>
</dbReference>
<keyword evidence="2" id="KW-0808">Transferase</keyword>
<evidence type="ECO:0000256" key="3">
    <source>
        <dbReference type="ARBA" id="ARBA00022741"/>
    </source>
</evidence>
<dbReference type="GO" id="GO:0004674">
    <property type="term" value="F:protein serine/threonine kinase activity"/>
    <property type="evidence" value="ECO:0007669"/>
    <property type="project" value="UniProtKB-KW"/>
</dbReference>
<dbReference type="RefSeq" id="XP_022977282.1">
    <property type="nucleotide sequence ID" value="XM_023121514.1"/>
</dbReference>
<protein>
    <submittedName>
        <fullName evidence="11">Probable serine/threonine-protein kinase PBL18</fullName>
    </submittedName>
</protein>
<feature type="binding site" evidence="6">
    <location>
        <position position="114"/>
    </location>
    <ligand>
        <name>ATP</name>
        <dbReference type="ChEBI" id="CHEBI:30616"/>
    </ligand>
</feature>
<evidence type="ECO:0000256" key="8">
    <source>
        <dbReference type="SAM" id="Phobius"/>
    </source>
</evidence>
<dbReference type="SUPFAM" id="SSF56112">
    <property type="entry name" value="Protein kinase-like (PK-like)"/>
    <property type="match status" value="1"/>
</dbReference>
<keyword evidence="8" id="KW-1133">Transmembrane helix</keyword>
<dbReference type="SMART" id="SM00220">
    <property type="entry name" value="S_TKc"/>
    <property type="match status" value="1"/>
</dbReference>
<dbReference type="InterPro" id="IPR017441">
    <property type="entry name" value="Protein_kinase_ATP_BS"/>
</dbReference>
<evidence type="ECO:0000256" key="7">
    <source>
        <dbReference type="RuleBase" id="RU000304"/>
    </source>
</evidence>
<proteinExistence type="inferred from homology"/>
<dbReference type="PROSITE" id="PS50011">
    <property type="entry name" value="PROTEIN_KINASE_DOM"/>
    <property type="match status" value="1"/>
</dbReference>
<evidence type="ECO:0000256" key="4">
    <source>
        <dbReference type="ARBA" id="ARBA00022777"/>
    </source>
</evidence>
<dbReference type="PROSITE" id="PS00107">
    <property type="entry name" value="PROTEIN_KINASE_ATP"/>
    <property type="match status" value="1"/>
</dbReference>
<gene>
    <name evidence="11" type="primary">LOC111477648</name>
</gene>
<organism evidence="10 11">
    <name type="scientific">Cucurbita maxima</name>
    <name type="common">Pumpkin</name>
    <name type="synonym">Winter squash</name>
    <dbReference type="NCBI Taxonomy" id="3661"/>
    <lineage>
        <taxon>Eukaryota</taxon>
        <taxon>Viridiplantae</taxon>
        <taxon>Streptophyta</taxon>
        <taxon>Embryophyta</taxon>
        <taxon>Tracheophyta</taxon>
        <taxon>Spermatophyta</taxon>
        <taxon>Magnoliopsida</taxon>
        <taxon>eudicotyledons</taxon>
        <taxon>Gunneridae</taxon>
        <taxon>Pentapetalae</taxon>
        <taxon>rosids</taxon>
        <taxon>fabids</taxon>
        <taxon>Cucurbitales</taxon>
        <taxon>Cucurbitaceae</taxon>
        <taxon>Cucurbiteae</taxon>
        <taxon>Cucurbita</taxon>
    </lineage>
</organism>
<feature type="domain" description="Protein kinase" evidence="9">
    <location>
        <begin position="86"/>
        <end position="366"/>
    </location>
</feature>
<dbReference type="GO" id="GO:0005524">
    <property type="term" value="F:ATP binding"/>
    <property type="evidence" value="ECO:0007669"/>
    <property type="project" value="UniProtKB-UniRule"/>
</dbReference>
<evidence type="ECO:0000256" key="6">
    <source>
        <dbReference type="PROSITE-ProRule" id="PRU10141"/>
    </source>
</evidence>
<dbReference type="PANTHER" id="PTHR47989">
    <property type="entry name" value="OS01G0750732 PROTEIN"/>
    <property type="match status" value="1"/>
</dbReference>
<dbReference type="InterPro" id="IPR000719">
    <property type="entry name" value="Prot_kinase_dom"/>
</dbReference>
<feature type="transmembrane region" description="Helical" evidence="8">
    <location>
        <begin position="23"/>
        <end position="45"/>
    </location>
</feature>
<keyword evidence="4 11" id="KW-0418">Kinase</keyword>
<dbReference type="PROSITE" id="PS00108">
    <property type="entry name" value="PROTEIN_KINASE_ST"/>
    <property type="match status" value="1"/>
</dbReference>
<dbReference type="OrthoDB" id="4062651at2759"/>
<comment type="similarity">
    <text evidence="7">Belongs to the protein kinase superfamily.</text>
</comment>
<dbReference type="AlphaFoldDB" id="A0A6J1II07"/>
<dbReference type="FunFam" id="3.30.200.20:FF:000039">
    <property type="entry name" value="receptor-like protein kinase FERONIA"/>
    <property type="match status" value="1"/>
</dbReference>
<keyword evidence="8" id="KW-0472">Membrane</keyword>
<evidence type="ECO:0000313" key="11">
    <source>
        <dbReference type="RefSeq" id="XP_022977282.1"/>
    </source>
</evidence>